<keyword evidence="2" id="KW-0680">Restriction system</keyword>
<evidence type="ECO:0000256" key="1">
    <source>
        <dbReference type="ARBA" id="ARBA00010923"/>
    </source>
</evidence>
<evidence type="ECO:0000256" key="3">
    <source>
        <dbReference type="ARBA" id="ARBA00023125"/>
    </source>
</evidence>
<evidence type="ECO:0000256" key="2">
    <source>
        <dbReference type="ARBA" id="ARBA00022747"/>
    </source>
</evidence>
<dbReference type="EMBL" id="DVMQ01000017">
    <property type="protein sequence ID" value="HIU24542.1"/>
    <property type="molecule type" value="Genomic_DNA"/>
</dbReference>
<feature type="domain" description="Type I restriction modification DNA specificity" evidence="4">
    <location>
        <begin position="21"/>
        <end position="189"/>
    </location>
</feature>
<keyword evidence="5" id="KW-0540">Nuclease</keyword>
<keyword evidence="5" id="KW-0378">Hydrolase</keyword>
<feature type="non-terminal residue" evidence="5">
    <location>
        <position position="262"/>
    </location>
</feature>
<dbReference type="GO" id="GO:0004519">
    <property type="term" value="F:endonuclease activity"/>
    <property type="evidence" value="ECO:0007669"/>
    <property type="project" value="UniProtKB-KW"/>
</dbReference>
<evidence type="ECO:0000313" key="6">
    <source>
        <dbReference type="Proteomes" id="UP000824078"/>
    </source>
</evidence>
<gene>
    <name evidence="5" type="ORF">IAD17_06425</name>
</gene>
<dbReference type="Pfam" id="PF01420">
    <property type="entry name" value="Methylase_S"/>
    <property type="match status" value="1"/>
</dbReference>
<comment type="caution">
    <text evidence="5">The sequence shown here is derived from an EMBL/GenBank/DDBJ whole genome shotgun (WGS) entry which is preliminary data.</text>
</comment>
<dbReference type="InterPro" id="IPR000055">
    <property type="entry name" value="Restrct_endonuc_typeI_TRD"/>
</dbReference>
<dbReference type="Proteomes" id="UP000824078">
    <property type="component" value="Unassembled WGS sequence"/>
</dbReference>
<protein>
    <submittedName>
        <fullName evidence="5">Restriction endonuclease subunit S</fullName>
    </submittedName>
</protein>
<reference evidence="5" key="1">
    <citation type="submission" date="2020-10" db="EMBL/GenBank/DDBJ databases">
        <authorList>
            <person name="Gilroy R."/>
        </authorList>
    </citation>
    <scope>NUCLEOTIDE SEQUENCE</scope>
    <source>
        <strain evidence="5">ChiHjej12B11-29160</strain>
    </source>
</reference>
<keyword evidence="3" id="KW-0238">DNA-binding</keyword>
<dbReference type="GO" id="GO:0003677">
    <property type="term" value="F:DNA binding"/>
    <property type="evidence" value="ECO:0007669"/>
    <property type="project" value="UniProtKB-KW"/>
</dbReference>
<dbReference type="InterPro" id="IPR044946">
    <property type="entry name" value="Restrct_endonuc_typeI_TRD_sf"/>
</dbReference>
<organism evidence="5 6">
    <name type="scientific">Candidatus Coprovicinus avistercoris</name>
    <dbReference type="NCBI Taxonomy" id="2840754"/>
    <lineage>
        <taxon>Bacteria</taxon>
        <taxon>Bacillati</taxon>
        <taxon>Actinomycetota</taxon>
        <taxon>Coriobacteriia</taxon>
        <taxon>Coriobacteriales</taxon>
        <taxon>Coriobacteriaceae</taxon>
        <taxon>Coriobacteriaceae incertae sedis</taxon>
        <taxon>Candidatus Coprovicinus</taxon>
    </lineage>
</organism>
<dbReference type="PANTHER" id="PTHR30408:SF12">
    <property type="entry name" value="TYPE I RESTRICTION ENZYME MJAVIII SPECIFICITY SUBUNIT"/>
    <property type="match status" value="1"/>
</dbReference>
<evidence type="ECO:0000259" key="4">
    <source>
        <dbReference type="Pfam" id="PF01420"/>
    </source>
</evidence>
<proteinExistence type="inferred from homology"/>
<comment type="similarity">
    <text evidence="1">Belongs to the type-I restriction system S methylase family.</text>
</comment>
<dbReference type="Gene3D" id="1.10.287.1120">
    <property type="entry name" value="Bipartite methylase S protein"/>
    <property type="match status" value="1"/>
</dbReference>
<dbReference type="SUPFAM" id="SSF116734">
    <property type="entry name" value="DNA methylase specificity domain"/>
    <property type="match status" value="1"/>
</dbReference>
<dbReference type="InterPro" id="IPR052021">
    <property type="entry name" value="Type-I_RS_S_subunit"/>
</dbReference>
<name>A0A9D1HYD1_9ACTN</name>
<keyword evidence="5" id="KW-0255">Endonuclease</keyword>
<sequence length="262" mass="30167">MHNPEEKILTPRIRFSGFTDAWEQRRLGEIYEKHDEKNSGEFREDKIISVAGMTYLSEIPKLGDGYLATYNVMRVGDIAFEGHSNNEFTYGRFVENTIGDGIVSHIFNVFRQKTEYDLLYWKYAINNEGMMRDILVRSTKASTMMHDLVSSDFLEQSIPVPSLPEQHKIGALLSRLDNLIALHQRKCDGLKTVKKSLLEKMFPREGETTPELRFSGFTDAWEQRRLGDFVVAAGVRNKDNLPLESFSVSNDRGFVPQEEQFE</sequence>
<dbReference type="GO" id="GO:0009307">
    <property type="term" value="P:DNA restriction-modification system"/>
    <property type="evidence" value="ECO:0007669"/>
    <property type="project" value="UniProtKB-KW"/>
</dbReference>
<dbReference type="AlphaFoldDB" id="A0A9D1HYD1"/>
<accession>A0A9D1HYD1</accession>
<evidence type="ECO:0000313" key="5">
    <source>
        <dbReference type="EMBL" id="HIU24542.1"/>
    </source>
</evidence>
<reference evidence="5" key="2">
    <citation type="journal article" date="2021" name="PeerJ">
        <title>Extensive microbial diversity within the chicken gut microbiome revealed by metagenomics and culture.</title>
        <authorList>
            <person name="Gilroy R."/>
            <person name="Ravi A."/>
            <person name="Getino M."/>
            <person name="Pursley I."/>
            <person name="Horton D.L."/>
            <person name="Alikhan N.F."/>
            <person name="Baker D."/>
            <person name="Gharbi K."/>
            <person name="Hall N."/>
            <person name="Watson M."/>
            <person name="Adriaenssens E.M."/>
            <person name="Foster-Nyarko E."/>
            <person name="Jarju S."/>
            <person name="Secka A."/>
            <person name="Antonio M."/>
            <person name="Oren A."/>
            <person name="Chaudhuri R.R."/>
            <person name="La Ragione R."/>
            <person name="Hildebrand F."/>
            <person name="Pallen M.J."/>
        </authorList>
    </citation>
    <scope>NUCLEOTIDE SEQUENCE</scope>
    <source>
        <strain evidence="5">ChiHjej12B11-29160</strain>
    </source>
</reference>
<dbReference type="PANTHER" id="PTHR30408">
    <property type="entry name" value="TYPE-1 RESTRICTION ENZYME ECOKI SPECIFICITY PROTEIN"/>
    <property type="match status" value="1"/>
</dbReference>
<dbReference type="Gene3D" id="3.90.220.20">
    <property type="entry name" value="DNA methylase specificity domains"/>
    <property type="match status" value="1"/>
</dbReference>